<dbReference type="InterPro" id="IPR051675">
    <property type="entry name" value="Endo/Exo/Phosphatase_dom_1"/>
</dbReference>
<keyword evidence="2" id="KW-1133">Transmembrane helix</keyword>
<dbReference type="Proteomes" id="UP000538955">
    <property type="component" value="Unassembled WGS sequence"/>
</dbReference>
<evidence type="ECO:0000313" key="4">
    <source>
        <dbReference type="EMBL" id="NMK53189.1"/>
    </source>
</evidence>
<evidence type="ECO:0000313" key="7">
    <source>
        <dbReference type="Proteomes" id="UP000550736"/>
    </source>
</evidence>
<accession>A0A7X9W830</accession>
<dbReference type="InterPro" id="IPR003583">
    <property type="entry name" value="Hlx-hairpin-Hlx_DNA-bd_motif"/>
</dbReference>
<dbReference type="EMBL" id="JABBLX010000012">
    <property type="protein sequence ID" value="NMK97494.1"/>
    <property type="molecule type" value="Genomic_DNA"/>
</dbReference>
<evidence type="ECO:0000313" key="5">
    <source>
        <dbReference type="EMBL" id="NMK97494.1"/>
    </source>
</evidence>
<protein>
    <submittedName>
        <fullName evidence="5">Competence protein ComE</fullName>
    </submittedName>
</protein>
<reference evidence="6 7" key="1">
    <citation type="submission" date="2020-04" db="EMBL/GenBank/DDBJ databases">
        <title>The Epidemiology and Molecular Characteristics of Linezolid-Resistant Staphylococcus capitis in Huashan Hospital, Shanghai.</title>
        <authorList>
            <person name="Ding L."/>
            <person name="Li P."/>
            <person name="Yang Y."/>
            <person name="Lin D."/>
            <person name="Xu X."/>
        </authorList>
    </citation>
    <scope>NUCLEOTIDE SEQUENCE [LARGE SCALE GENOMIC DNA]</scope>
    <source>
        <strain evidence="5 7">12-86</strain>
        <strain evidence="4 6">17-84</strain>
    </source>
</reference>
<name>A0A7X9W830_STACP</name>
<feature type="transmembrane region" description="Helical" evidence="2">
    <location>
        <begin position="12"/>
        <end position="34"/>
    </location>
</feature>
<dbReference type="PANTHER" id="PTHR21180">
    <property type="entry name" value="ENDONUCLEASE/EXONUCLEASE/PHOSPHATASE FAMILY DOMAIN-CONTAINING PROTEIN 1"/>
    <property type="match status" value="1"/>
</dbReference>
<dbReference type="SUPFAM" id="SSF47781">
    <property type="entry name" value="RuvA domain 2-like"/>
    <property type="match status" value="1"/>
</dbReference>
<dbReference type="EMBL" id="JABBMI010000001">
    <property type="protein sequence ID" value="NMK53189.1"/>
    <property type="molecule type" value="Genomic_DNA"/>
</dbReference>
<evidence type="ECO:0000256" key="2">
    <source>
        <dbReference type="SAM" id="Phobius"/>
    </source>
</evidence>
<dbReference type="GO" id="GO:0015628">
    <property type="term" value="P:protein secretion by the type II secretion system"/>
    <property type="evidence" value="ECO:0007669"/>
    <property type="project" value="TreeGrafter"/>
</dbReference>
<feature type="domain" description="Helix-hairpin-helix DNA-binding motif class 1" evidence="3">
    <location>
        <begin position="174"/>
        <end position="193"/>
    </location>
</feature>
<feature type="region of interest" description="Disordered" evidence="1">
    <location>
        <begin position="52"/>
        <end position="79"/>
    </location>
</feature>
<dbReference type="Gene3D" id="1.10.150.310">
    <property type="entry name" value="Tex RuvX-like domain-like"/>
    <property type="match status" value="1"/>
</dbReference>
<sequence>MFNKGNKYIEFIIKWKIYLIIGLVVLAMVVLSLFNHYEDNSKEDEFNKEINSKQVNSKRYSSTNKDNNEKEKQSQRGNNNEKIFIDIKGAVEHPNVYQMTNTERVIDAINKAKPYKDADLSQINLSERLIDQKLIYVPKKGEHSQYNTVNNISNNNINQNEGNKQINLNNATETDLKSIPGVGPSKAREIINYREQNGGFKNIEDLKKIKGFGEKTFEKLKEHLVV</sequence>
<dbReference type="Proteomes" id="UP000550736">
    <property type="component" value="Unassembled WGS sequence"/>
</dbReference>
<keyword evidence="6" id="KW-1185">Reference proteome</keyword>
<evidence type="ECO:0000259" key="3">
    <source>
        <dbReference type="SMART" id="SM00278"/>
    </source>
</evidence>
<dbReference type="PANTHER" id="PTHR21180:SF32">
    <property type="entry name" value="ENDONUCLEASE_EXONUCLEASE_PHOSPHATASE FAMILY DOMAIN-CONTAINING PROTEIN 1"/>
    <property type="match status" value="1"/>
</dbReference>
<dbReference type="Pfam" id="PF12836">
    <property type="entry name" value="HHH_3"/>
    <property type="match status" value="1"/>
</dbReference>
<dbReference type="SMART" id="SM00278">
    <property type="entry name" value="HhH1"/>
    <property type="match status" value="2"/>
</dbReference>
<dbReference type="Gene3D" id="3.10.560.10">
    <property type="entry name" value="Outer membrane lipoprotein wza domain like"/>
    <property type="match status" value="1"/>
</dbReference>
<dbReference type="InterPro" id="IPR004509">
    <property type="entry name" value="Competence_ComEA_HhH"/>
</dbReference>
<feature type="compositionally biased region" description="Polar residues" evidence="1">
    <location>
        <begin position="52"/>
        <end position="65"/>
    </location>
</feature>
<dbReference type="GO" id="GO:0003677">
    <property type="term" value="F:DNA binding"/>
    <property type="evidence" value="ECO:0007669"/>
    <property type="project" value="InterPro"/>
</dbReference>
<evidence type="ECO:0000256" key="1">
    <source>
        <dbReference type="SAM" id="MobiDB-lite"/>
    </source>
</evidence>
<comment type="caution">
    <text evidence="5">The sequence shown here is derived from an EMBL/GenBank/DDBJ whole genome shotgun (WGS) entry which is preliminary data.</text>
</comment>
<dbReference type="InterPro" id="IPR010994">
    <property type="entry name" value="RuvA_2-like"/>
</dbReference>
<dbReference type="AlphaFoldDB" id="A0A7X9W830"/>
<keyword evidence="2" id="KW-0812">Transmembrane</keyword>
<dbReference type="GO" id="GO:0006281">
    <property type="term" value="P:DNA repair"/>
    <property type="evidence" value="ECO:0007669"/>
    <property type="project" value="InterPro"/>
</dbReference>
<proteinExistence type="predicted"/>
<evidence type="ECO:0000313" key="6">
    <source>
        <dbReference type="Proteomes" id="UP000538955"/>
    </source>
</evidence>
<dbReference type="RefSeq" id="WP_030064660.1">
    <property type="nucleotide sequence ID" value="NZ_CBCPJN010000001.1"/>
</dbReference>
<dbReference type="GO" id="GO:0015627">
    <property type="term" value="C:type II protein secretion system complex"/>
    <property type="evidence" value="ECO:0007669"/>
    <property type="project" value="TreeGrafter"/>
</dbReference>
<gene>
    <name evidence="5" type="ORF">HHM13_05230</name>
    <name evidence="4" type="ORF">HHM24_00300</name>
</gene>
<feature type="domain" description="Helix-hairpin-helix DNA-binding motif class 1" evidence="3">
    <location>
        <begin position="204"/>
        <end position="223"/>
    </location>
</feature>
<organism evidence="5 7">
    <name type="scientific">Staphylococcus capitis</name>
    <dbReference type="NCBI Taxonomy" id="29388"/>
    <lineage>
        <taxon>Bacteria</taxon>
        <taxon>Bacillati</taxon>
        <taxon>Bacillota</taxon>
        <taxon>Bacilli</taxon>
        <taxon>Bacillales</taxon>
        <taxon>Staphylococcaceae</taxon>
        <taxon>Staphylococcus</taxon>
    </lineage>
</organism>
<keyword evidence="2" id="KW-0472">Membrane</keyword>
<dbReference type="NCBIfam" id="TIGR00426">
    <property type="entry name" value="competence protein ComEA helix-hairpin-helix repeat region"/>
    <property type="match status" value="1"/>
</dbReference>